<dbReference type="EMBL" id="CP059693">
    <property type="protein sequence ID" value="WDE13160.1"/>
    <property type="molecule type" value="Genomic_DNA"/>
</dbReference>
<dbReference type="Proteomes" id="UP001215231">
    <property type="component" value="Chromosome"/>
</dbReference>
<dbReference type="SUPFAM" id="SSF111369">
    <property type="entry name" value="HlyD-like secretion proteins"/>
    <property type="match status" value="1"/>
</dbReference>
<keyword evidence="2" id="KW-0472">Membrane</keyword>
<comment type="similarity">
    <text evidence="1">Belongs to the membrane fusion protein (MFP) (TC 8.A.1) family.</text>
</comment>
<dbReference type="PANTHER" id="PTHR30469">
    <property type="entry name" value="MULTIDRUG RESISTANCE PROTEIN MDTA"/>
    <property type="match status" value="1"/>
</dbReference>
<keyword evidence="2" id="KW-1133">Transmembrane helix</keyword>
<dbReference type="Gene3D" id="2.40.50.100">
    <property type="match status" value="1"/>
</dbReference>
<feature type="transmembrane region" description="Helical" evidence="2">
    <location>
        <begin position="7"/>
        <end position="28"/>
    </location>
</feature>
<evidence type="ECO:0000256" key="2">
    <source>
        <dbReference type="SAM" id="Phobius"/>
    </source>
</evidence>
<evidence type="ECO:0000313" key="4">
    <source>
        <dbReference type="Proteomes" id="UP001215231"/>
    </source>
</evidence>
<keyword evidence="2" id="KW-0812">Transmembrane</keyword>
<name>A0ABY7VHF2_9GAMM</name>
<evidence type="ECO:0000256" key="1">
    <source>
        <dbReference type="ARBA" id="ARBA00009477"/>
    </source>
</evidence>
<evidence type="ECO:0000313" key="3">
    <source>
        <dbReference type="EMBL" id="WDE13160.1"/>
    </source>
</evidence>
<proteinExistence type="inferred from homology"/>
<sequence length="278" mass="30244">MAIKRLIPGYFLVGGFIFPLPAILLAIVTTVATSIAAHAAGKIDPSIHLRGVVLPGEQVKIAFSQSGLLLEMLANGKSAAKGEILARIDDNKARADMDKNLALMHSATSALKAAEHKRNKTARLVKENILSDIALVEANFEIEMAKSKEQAARAQLALSKIALANCVIYAPFDGTIVTQDASINEWVKPGTPIMEYAKLSQLVLSIDVPPDFIQYLSPGQKTKISINKQVVGKVQLKQVFPHIDPASGLRRIIWSVLPDNKQVLSGRYVELENWLPQP</sequence>
<protein>
    <submittedName>
        <fullName evidence="3">Efflux RND transporter periplasmic adaptor subunit</fullName>
    </submittedName>
</protein>
<accession>A0ABY7VHF2</accession>
<dbReference type="Gene3D" id="2.40.30.170">
    <property type="match status" value="1"/>
</dbReference>
<keyword evidence="4" id="KW-1185">Reference proteome</keyword>
<gene>
    <name evidence="3" type="ORF">H3N35_06875</name>
</gene>
<dbReference type="PANTHER" id="PTHR30469:SF15">
    <property type="entry name" value="HLYD FAMILY OF SECRETION PROTEINS"/>
    <property type="match status" value="1"/>
</dbReference>
<organism evidence="3 4">
    <name type="scientific">Thalassomonas haliotis</name>
    <dbReference type="NCBI Taxonomy" id="485448"/>
    <lineage>
        <taxon>Bacteria</taxon>
        <taxon>Pseudomonadati</taxon>
        <taxon>Pseudomonadota</taxon>
        <taxon>Gammaproteobacteria</taxon>
        <taxon>Alteromonadales</taxon>
        <taxon>Colwelliaceae</taxon>
        <taxon>Thalassomonas</taxon>
    </lineage>
</organism>
<dbReference type="Gene3D" id="1.10.287.470">
    <property type="entry name" value="Helix hairpin bin"/>
    <property type="match status" value="1"/>
</dbReference>
<dbReference type="InterPro" id="IPR006143">
    <property type="entry name" value="RND_pump_MFP"/>
</dbReference>
<dbReference type="NCBIfam" id="TIGR01730">
    <property type="entry name" value="RND_mfp"/>
    <property type="match status" value="1"/>
</dbReference>
<reference evidence="3 4" key="1">
    <citation type="journal article" date="2022" name="Mar. Drugs">
        <title>Bioassay-Guided Fractionation Leads to the Detection of Cholic Acid Generated by the Rare Thalassomonas sp.</title>
        <authorList>
            <person name="Pheiffer F."/>
            <person name="Schneider Y.K."/>
            <person name="Hansen E.H."/>
            <person name="Andersen J.H."/>
            <person name="Isaksson J."/>
            <person name="Busche T."/>
            <person name="R C."/>
            <person name="Kalinowski J."/>
            <person name="Zyl L.V."/>
            <person name="Trindade M."/>
        </authorList>
    </citation>
    <scope>NUCLEOTIDE SEQUENCE [LARGE SCALE GENOMIC DNA]</scope>
    <source>
        <strain evidence="3 4">A5K-61T</strain>
    </source>
</reference>
<dbReference type="RefSeq" id="WP_274053504.1">
    <property type="nucleotide sequence ID" value="NZ_CP059693.1"/>
</dbReference>